<evidence type="ECO:0000256" key="2">
    <source>
        <dbReference type="ARBA" id="ARBA00008017"/>
    </source>
</evidence>
<evidence type="ECO:0000256" key="7">
    <source>
        <dbReference type="SAM" id="Phobius"/>
    </source>
</evidence>
<dbReference type="EMBL" id="FOIR01000001">
    <property type="protein sequence ID" value="SEW05817.1"/>
    <property type="molecule type" value="Genomic_DNA"/>
</dbReference>
<dbReference type="Proteomes" id="UP000199437">
    <property type="component" value="Unassembled WGS sequence"/>
</dbReference>
<gene>
    <name evidence="10" type="ORF">SAMN05216290_1509</name>
</gene>
<keyword evidence="3" id="KW-1003">Cell membrane</keyword>
<dbReference type="PANTHER" id="PTHR30221">
    <property type="entry name" value="SMALL-CONDUCTANCE MECHANOSENSITIVE CHANNEL"/>
    <property type="match status" value="1"/>
</dbReference>
<dbReference type="InterPro" id="IPR023408">
    <property type="entry name" value="MscS_beta-dom_sf"/>
</dbReference>
<dbReference type="InterPro" id="IPR011066">
    <property type="entry name" value="MscS_channel_C_sf"/>
</dbReference>
<dbReference type="InterPro" id="IPR045275">
    <property type="entry name" value="MscS_archaea/bacteria_type"/>
</dbReference>
<protein>
    <submittedName>
        <fullName evidence="10">Small conductance mechanosensitive channel</fullName>
    </submittedName>
</protein>
<comment type="subcellular location">
    <subcellularLocation>
        <location evidence="1">Cell membrane</location>
        <topology evidence="1">Multi-pass membrane protein</topology>
    </subcellularLocation>
</comment>
<dbReference type="InterPro" id="IPR049278">
    <property type="entry name" value="MS_channel_C"/>
</dbReference>
<dbReference type="SUPFAM" id="SSF82689">
    <property type="entry name" value="Mechanosensitive channel protein MscS (YggB), C-terminal domain"/>
    <property type="match status" value="1"/>
</dbReference>
<feature type="domain" description="Mechanosensitive ion channel MscS" evidence="8">
    <location>
        <begin position="107"/>
        <end position="172"/>
    </location>
</feature>
<evidence type="ECO:0000313" key="11">
    <source>
        <dbReference type="Proteomes" id="UP000199437"/>
    </source>
</evidence>
<evidence type="ECO:0000313" key="10">
    <source>
        <dbReference type="EMBL" id="SEW05817.1"/>
    </source>
</evidence>
<dbReference type="GeneID" id="99986235"/>
<name>A0A1I0NVT6_9BACT</name>
<evidence type="ECO:0000256" key="6">
    <source>
        <dbReference type="ARBA" id="ARBA00023136"/>
    </source>
</evidence>
<dbReference type="STRING" id="1267423.SAMN05216290_1509"/>
<keyword evidence="6 7" id="KW-0472">Membrane</keyword>
<dbReference type="OrthoDB" id="9809206at2"/>
<feature type="transmembrane region" description="Helical" evidence="7">
    <location>
        <begin position="24"/>
        <end position="45"/>
    </location>
</feature>
<dbReference type="Gene3D" id="1.10.287.1260">
    <property type="match status" value="1"/>
</dbReference>
<feature type="transmembrane region" description="Helical" evidence="7">
    <location>
        <begin position="65"/>
        <end position="84"/>
    </location>
</feature>
<keyword evidence="4 7" id="KW-0812">Transmembrane</keyword>
<dbReference type="Pfam" id="PF00924">
    <property type="entry name" value="MS_channel_2nd"/>
    <property type="match status" value="1"/>
</dbReference>
<sequence length="278" mass="30570">MEIEQLETYVDKAVGLVIERGPNILLAILVLLIGLRLIKFFTKVLQKGFEKRNIDPTLRPFLSNLINWSLKALLFVSVAGMIGIGNTSFVAVIGAAGLAIGFALQGSLANFAGGVLIMLFKPYKVGDLIEAEGHLGVVEEIQIFVTKILSPQNRLIIIPNGTMSNGNIKNLTAKDHVRVDLTIGIAYDENIKDARKILMSVMTAHPKALAEPAPFVGVTELADSSINLAVRPWCHPSDYWDVYFEVLEECKEQLDKAGITIPFPQRDVHLIQHSTDTK</sequence>
<organism evidence="10 11">
    <name type="scientific">Roseivirga pacifica</name>
    <dbReference type="NCBI Taxonomy" id="1267423"/>
    <lineage>
        <taxon>Bacteria</taxon>
        <taxon>Pseudomonadati</taxon>
        <taxon>Bacteroidota</taxon>
        <taxon>Cytophagia</taxon>
        <taxon>Cytophagales</taxon>
        <taxon>Roseivirgaceae</taxon>
        <taxon>Roseivirga</taxon>
    </lineage>
</organism>
<evidence type="ECO:0000256" key="1">
    <source>
        <dbReference type="ARBA" id="ARBA00004651"/>
    </source>
</evidence>
<dbReference type="InterPro" id="IPR010920">
    <property type="entry name" value="LSM_dom_sf"/>
</dbReference>
<dbReference type="AlphaFoldDB" id="A0A1I0NVT6"/>
<dbReference type="Gene3D" id="2.30.30.60">
    <property type="match status" value="1"/>
</dbReference>
<dbReference type="GO" id="GO:0008381">
    <property type="term" value="F:mechanosensitive monoatomic ion channel activity"/>
    <property type="evidence" value="ECO:0007669"/>
    <property type="project" value="InterPro"/>
</dbReference>
<evidence type="ECO:0000256" key="3">
    <source>
        <dbReference type="ARBA" id="ARBA00022475"/>
    </source>
</evidence>
<evidence type="ECO:0000259" key="9">
    <source>
        <dbReference type="Pfam" id="PF21082"/>
    </source>
</evidence>
<feature type="transmembrane region" description="Helical" evidence="7">
    <location>
        <begin position="90"/>
        <end position="120"/>
    </location>
</feature>
<dbReference type="InterPro" id="IPR011014">
    <property type="entry name" value="MscS_channel_TM-2"/>
</dbReference>
<evidence type="ECO:0000256" key="4">
    <source>
        <dbReference type="ARBA" id="ARBA00022692"/>
    </source>
</evidence>
<accession>A0A1I0NVT6</accession>
<evidence type="ECO:0000256" key="5">
    <source>
        <dbReference type="ARBA" id="ARBA00022989"/>
    </source>
</evidence>
<comment type="similarity">
    <text evidence="2">Belongs to the MscS (TC 1.A.23) family.</text>
</comment>
<dbReference type="Pfam" id="PF05552">
    <property type="entry name" value="MS_channel_1st_1"/>
    <property type="match status" value="1"/>
</dbReference>
<dbReference type="PANTHER" id="PTHR30221:SF1">
    <property type="entry name" value="SMALL-CONDUCTANCE MECHANOSENSITIVE CHANNEL"/>
    <property type="match status" value="1"/>
</dbReference>
<dbReference type="RefSeq" id="WP_090257891.1">
    <property type="nucleotide sequence ID" value="NZ_FOIR01000001.1"/>
</dbReference>
<reference evidence="11" key="1">
    <citation type="submission" date="2016-10" db="EMBL/GenBank/DDBJ databases">
        <authorList>
            <person name="Varghese N."/>
            <person name="Submissions S."/>
        </authorList>
    </citation>
    <scope>NUCLEOTIDE SEQUENCE [LARGE SCALE GENOMIC DNA]</scope>
    <source>
        <strain evidence="11">CGMCC 1.12402</strain>
    </source>
</reference>
<evidence type="ECO:0000259" key="8">
    <source>
        <dbReference type="Pfam" id="PF00924"/>
    </source>
</evidence>
<dbReference type="SUPFAM" id="SSF82861">
    <property type="entry name" value="Mechanosensitive channel protein MscS (YggB), transmembrane region"/>
    <property type="match status" value="1"/>
</dbReference>
<dbReference type="Pfam" id="PF21082">
    <property type="entry name" value="MS_channel_3rd"/>
    <property type="match status" value="1"/>
</dbReference>
<keyword evidence="5 7" id="KW-1133">Transmembrane helix</keyword>
<proteinExistence type="inferred from homology"/>
<feature type="domain" description="Mechanosensitive ion channel MscS C-terminal" evidence="9">
    <location>
        <begin position="179"/>
        <end position="261"/>
    </location>
</feature>
<dbReference type="InterPro" id="IPR006685">
    <property type="entry name" value="MscS_channel_2nd"/>
</dbReference>
<dbReference type="SUPFAM" id="SSF50182">
    <property type="entry name" value="Sm-like ribonucleoproteins"/>
    <property type="match status" value="1"/>
</dbReference>
<dbReference type="GO" id="GO:0005886">
    <property type="term" value="C:plasma membrane"/>
    <property type="evidence" value="ECO:0007669"/>
    <property type="project" value="UniProtKB-SubCell"/>
</dbReference>
<keyword evidence="11" id="KW-1185">Reference proteome</keyword>
<dbReference type="InterPro" id="IPR008910">
    <property type="entry name" value="MSC_TM_helix"/>
</dbReference>
<dbReference type="Gene3D" id="3.30.70.100">
    <property type="match status" value="1"/>
</dbReference>